<dbReference type="GO" id="GO:0003677">
    <property type="term" value="F:DNA binding"/>
    <property type="evidence" value="ECO:0007669"/>
    <property type="project" value="UniProtKB-KW"/>
</dbReference>
<evidence type="ECO:0000256" key="1">
    <source>
        <dbReference type="ARBA" id="ARBA00002190"/>
    </source>
</evidence>
<evidence type="ECO:0000256" key="5">
    <source>
        <dbReference type="ARBA" id="ARBA00023172"/>
    </source>
</evidence>
<dbReference type="GO" id="GO:0006313">
    <property type="term" value="P:DNA transposition"/>
    <property type="evidence" value="ECO:0007669"/>
    <property type="project" value="InterPro"/>
</dbReference>
<dbReference type="GO" id="GO:0004803">
    <property type="term" value="F:transposase activity"/>
    <property type="evidence" value="ECO:0007669"/>
    <property type="project" value="InterPro"/>
</dbReference>
<reference evidence="6 7" key="1">
    <citation type="journal article" date="2015" name="Nature">
        <title>rRNA introns, odd ribosomes, and small enigmatic genomes across a large radiation of phyla.</title>
        <authorList>
            <person name="Brown C.T."/>
            <person name="Hug L.A."/>
            <person name="Thomas B.C."/>
            <person name="Sharon I."/>
            <person name="Castelle C.J."/>
            <person name="Singh A."/>
            <person name="Wilkins M.J."/>
            <person name="Williams K.H."/>
            <person name="Banfield J.F."/>
        </authorList>
    </citation>
    <scope>NUCLEOTIDE SEQUENCE [LARGE SCALE GENOMIC DNA]</scope>
</reference>
<protein>
    <recommendedName>
        <fullName evidence="8">Mutator family transposase</fullName>
    </recommendedName>
</protein>
<dbReference type="AlphaFoldDB" id="A0A0G1KPJ5"/>
<gene>
    <name evidence="6" type="ORF">UW84_C0031G0006</name>
</gene>
<dbReference type="InterPro" id="IPR001207">
    <property type="entry name" value="Transposase_mutator"/>
</dbReference>
<organism evidence="6 7">
    <name type="scientific">Candidatus Collierbacteria bacterium GW2011_GWA2_44_99</name>
    <dbReference type="NCBI Taxonomy" id="1618380"/>
    <lineage>
        <taxon>Bacteria</taxon>
        <taxon>Candidatus Collieribacteriota</taxon>
    </lineage>
</organism>
<proteinExistence type="inferred from homology"/>
<dbReference type="Pfam" id="PF00872">
    <property type="entry name" value="Transposase_mut"/>
    <property type="match status" value="1"/>
</dbReference>
<accession>A0A0G1KPJ5</accession>
<evidence type="ECO:0000256" key="4">
    <source>
        <dbReference type="ARBA" id="ARBA00023125"/>
    </source>
</evidence>
<evidence type="ECO:0000256" key="2">
    <source>
        <dbReference type="ARBA" id="ARBA00010961"/>
    </source>
</evidence>
<evidence type="ECO:0000313" key="7">
    <source>
        <dbReference type="Proteomes" id="UP000034797"/>
    </source>
</evidence>
<name>A0A0G1KPJ5_9BACT</name>
<dbReference type="EMBL" id="LCJW01000031">
    <property type="protein sequence ID" value="KKT85448.1"/>
    <property type="molecule type" value="Genomic_DNA"/>
</dbReference>
<evidence type="ECO:0008006" key="8">
    <source>
        <dbReference type="Google" id="ProtNLM"/>
    </source>
</evidence>
<comment type="function">
    <text evidence="1">Required for the transposition of the insertion element.</text>
</comment>
<evidence type="ECO:0000313" key="6">
    <source>
        <dbReference type="EMBL" id="KKT85448.1"/>
    </source>
</evidence>
<evidence type="ECO:0000256" key="3">
    <source>
        <dbReference type="ARBA" id="ARBA00022578"/>
    </source>
</evidence>
<dbReference type="Proteomes" id="UP000034797">
    <property type="component" value="Unassembled WGS sequence"/>
</dbReference>
<sequence length="273" mass="31672">MGTVFRRVNEVLSKLPHCADITRNFASKYTGILLVDGKYVKVKGYDRKLPVVYGVDYQSHDIPSYRLGVNEGYLTLLKFFSSLKLANYPLQAMVCDDNQVIRDACLNIFPRAVVQLCQNHYKQNVRNCFDLKTDFLHLEFVHLIEDLLSRKRSLEDHNQRARYLFDKWKYDPICLAILTDLAKSSDLLLGWRNFKGLPITTNLIECFNSHLQGRLKTIKGFESMSHADTWLNGYFLRRRTKKLTDCEGKFKPLNGKIPLQISKKPGIDIPIFF</sequence>
<comment type="similarity">
    <text evidence="2">Belongs to the transposase mutator family.</text>
</comment>
<keyword evidence="5" id="KW-0233">DNA recombination</keyword>
<keyword evidence="3" id="KW-0815">Transposition</keyword>
<keyword evidence="4" id="KW-0238">DNA-binding</keyword>
<comment type="caution">
    <text evidence="6">The sequence shown here is derived from an EMBL/GenBank/DDBJ whole genome shotgun (WGS) entry which is preliminary data.</text>
</comment>